<proteinExistence type="inferred from homology"/>
<keyword evidence="8 11" id="KW-0378">Hydrolase</keyword>
<protein>
    <recommendedName>
        <fullName evidence="11">Type I restriction enzyme endonuclease subunit</fullName>
        <shortName evidence="11">R protein</shortName>
        <ecNumber evidence="11">3.1.21.3</ecNumber>
    </recommendedName>
</protein>
<dbReference type="Gene3D" id="3.90.1570.50">
    <property type="match status" value="1"/>
</dbReference>
<evidence type="ECO:0000259" key="13">
    <source>
        <dbReference type="PROSITE" id="PS51192"/>
    </source>
</evidence>
<dbReference type="InterPro" id="IPR027417">
    <property type="entry name" value="P-loop_NTPase"/>
</dbReference>
<dbReference type="EMBL" id="MPBG01000006">
    <property type="protein sequence ID" value="RMI88621.1"/>
    <property type="molecule type" value="Genomic_DNA"/>
</dbReference>
<evidence type="ECO:0000256" key="4">
    <source>
        <dbReference type="ARBA" id="ARBA00022722"/>
    </source>
</evidence>
<keyword evidence="4" id="KW-0540">Nuclease</keyword>
<dbReference type="SUPFAM" id="SSF52540">
    <property type="entry name" value="P-loop containing nucleoside triphosphate hydrolases"/>
    <property type="match status" value="2"/>
</dbReference>
<dbReference type="PANTHER" id="PTHR30195:SF16">
    <property type="entry name" value="TYPE I RESTRICTION ENZYME ENDONUCLEASE SUBUNIT"/>
    <property type="match status" value="1"/>
</dbReference>
<evidence type="ECO:0000313" key="14">
    <source>
        <dbReference type="EMBL" id="RMI88621.1"/>
    </source>
</evidence>
<organism evidence="14 15">
    <name type="scientific">Candidatus Phytoplasma solani</name>
    <dbReference type="NCBI Taxonomy" id="69896"/>
    <lineage>
        <taxon>Bacteria</taxon>
        <taxon>Bacillati</taxon>
        <taxon>Mycoplasmatota</taxon>
        <taxon>Mollicutes</taxon>
        <taxon>Acholeplasmatales</taxon>
        <taxon>Acholeplasmataceae</taxon>
        <taxon>Candidatus Phytoplasma</taxon>
        <taxon>16SrXII (Stolbur group)</taxon>
    </lineage>
</organism>
<reference evidence="15" key="1">
    <citation type="submission" date="2016-11" db="EMBL/GenBank/DDBJ databases">
        <title>Genome sequence of Candidatus Phytoplasma solani strain SA-1.</title>
        <authorList>
            <person name="Haryono M."/>
            <person name="Samarzija I."/>
            <person name="Seruga Music M."/>
            <person name="Hogenhout S."/>
            <person name="Kuo C.-H."/>
        </authorList>
    </citation>
    <scope>NUCLEOTIDE SEQUENCE [LARGE SCALE GENOMIC DNA]</scope>
    <source>
        <strain evidence="15">SA-1</strain>
    </source>
</reference>
<dbReference type="GO" id="GO:0009035">
    <property type="term" value="F:type I site-specific deoxyribonuclease activity"/>
    <property type="evidence" value="ECO:0007669"/>
    <property type="project" value="UniProtKB-EC"/>
</dbReference>
<feature type="region of interest" description="Disordered" evidence="12">
    <location>
        <begin position="811"/>
        <end position="831"/>
    </location>
</feature>
<comment type="catalytic activity">
    <reaction evidence="1 11">
        <text>Endonucleolytic cleavage of DNA to give random double-stranded fragments with terminal 5'-phosphates, ATP is simultaneously hydrolyzed.</text>
        <dbReference type="EC" id="3.1.21.3"/>
    </reaction>
</comment>
<feature type="compositionally biased region" description="Low complexity" evidence="12">
    <location>
        <begin position="883"/>
        <end position="892"/>
    </location>
</feature>
<evidence type="ECO:0000256" key="1">
    <source>
        <dbReference type="ARBA" id="ARBA00000851"/>
    </source>
</evidence>
<keyword evidence="10 11" id="KW-0238">DNA-binding</keyword>
<comment type="function">
    <text evidence="11">Subunit R is required for both nuclease and ATPase activities, but not for modification.</text>
</comment>
<keyword evidence="15" id="KW-1185">Reference proteome</keyword>
<dbReference type="InterPro" id="IPR007409">
    <property type="entry name" value="Restrct_endonuc_type1_HsdR_N"/>
</dbReference>
<dbReference type="AlphaFoldDB" id="A0A421NX58"/>
<comment type="subunit">
    <text evidence="3 11">The type I restriction/modification system is composed of three polypeptides R, M and S.</text>
</comment>
<feature type="compositionally biased region" description="Polar residues" evidence="12">
    <location>
        <begin position="822"/>
        <end position="831"/>
    </location>
</feature>
<evidence type="ECO:0000256" key="5">
    <source>
        <dbReference type="ARBA" id="ARBA00022741"/>
    </source>
</evidence>
<keyword evidence="5 11" id="KW-0547">Nucleotide-binding</keyword>
<dbReference type="GO" id="GO:0003677">
    <property type="term" value="F:DNA binding"/>
    <property type="evidence" value="ECO:0007669"/>
    <property type="project" value="UniProtKB-KW"/>
</dbReference>
<dbReference type="InterPro" id="IPR040980">
    <property type="entry name" value="SWI2_SNF2"/>
</dbReference>
<dbReference type="Pfam" id="PF04313">
    <property type="entry name" value="HSDR_N"/>
    <property type="match status" value="1"/>
</dbReference>
<dbReference type="OrthoDB" id="9758243at2"/>
<dbReference type="GO" id="GO:0005524">
    <property type="term" value="F:ATP binding"/>
    <property type="evidence" value="ECO:0007669"/>
    <property type="project" value="UniProtKB-KW"/>
</dbReference>
<evidence type="ECO:0000256" key="9">
    <source>
        <dbReference type="ARBA" id="ARBA00022840"/>
    </source>
</evidence>
<dbReference type="CDD" id="cd22332">
    <property type="entry name" value="HsdR_N"/>
    <property type="match status" value="1"/>
</dbReference>
<evidence type="ECO:0000256" key="11">
    <source>
        <dbReference type="RuleBase" id="RU364115"/>
    </source>
</evidence>
<dbReference type="GO" id="GO:0009307">
    <property type="term" value="P:DNA restriction-modification system"/>
    <property type="evidence" value="ECO:0007669"/>
    <property type="project" value="UniProtKB-KW"/>
</dbReference>
<keyword evidence="6 11" id="KW-0680">Restriction system</keyword>
<dbReference type="PROSITE" id="PS51192">
    <property type="entry name" value="HELICASE_ATP_BIND_1"/>
    <property type="match status" value="1"/>
</dbReference>
<name>A0A421NX58_9MOLU</name>
<dbReference type="NCBIfam" id="TIGR00348">
    <property type="entry name" value="hsdR"/>
    <property type="match status" value="1"/>
</dbReference>
<evidence type="ECO:0000313" key="15">
    <source>
        <dbReference type="Proteomes" id="UP000283896"/>
    </source>
</evidence>
<evidence type="ECO:0000256" key="8">
    <source>
        <dbReference type="ARBA" id="ARBA00022801"/>
    </source>
</evidence>
<dbReference type="InterPro" id="IPR014001">
    <property type="entry name" value="Helicase_ATP-bd"/>
</dbReference>
<evidence type="ECO:0000256" key="7">
    <source>
        <dbReference type="ARBA" id="ARBA00022759"/>
    </source>
</evidence>
<keyword evidence="9 11" id="KW-0067">ATP-binding</keyword>
<dbReference type="InterPro" id="IPR051268">
    <property type="entry name" value="Type-I_R_enzyme_R_subunit"/>
</dbReference>
<evidence type="ECO:0000256" key="6">
    <source>
        <dbReference type="ARBA" id="ARBA00022747"/>
    </source>
</evidence>
<dbReference type="CDD" id="cd18800">
    <property type="entry name" value="SF2_C_EcoR124I-like"/>
    <property type="match status" value="1"/>
</dbReference>
<gene>
    <name evidence="14" type="primary">hsdR</name>
    <name evidence="14" type="ORF">PSSA1_v1c4440</name>
</gene>
<dbReference type="Pfam" id="PF18766">
    <property type="entry name" value="SWI2_SNF2"/>
    <property type="match status" value="1"/>
</dbReference>
<evidence type="ECO:0000256" key="3">
    <source>
        <dbReference type="ARBA" id="ARBA00011296"/>
    </source>
</evidence>
<evidence type="ECO:0000256" key="10">
    <source>
        <dbReference type="ARBA" id="ARBA00023125"/>
    </source>
</evidence>
<dbReference type="Gene3D" id="3.40.50.300">
    <property type="entry name" value="P-loop containing nucleotide triphosphate hydrolases"/>
    <property type="match status" value="2"/>
</dbReference>
<dbReference type="InterPro" id="IPR055180">
    <property type="entry name" value="HsdR_RecA-like_helicase_dom_2"/>
</dbReference>
<comment type="similarity">
    <text evidence="2 11">Belongs to the HsdR family.</text>
</comment>
<keyword evidence="7" id="KW-0255">Endonuclease</keyword>
<dbReference type="Pfam" id="PF22679">
    <property type="entry name" value="T1R_D3-like"/>
    <property type="match status" value="1"/>
</dbReference>
<dbReference type="RefSeq" id="WP_122225523.1">
    <property type="nucleotide sequence ID" value="NZ_MPBG01000006.1"/>
</dbReference>
<dbReference type="SMART" id="SM00487">
    <property type="entry name" value="DEXDc"/>
    <property type="match status" value="1"/>
</dbReference>
<dbReference type="InterPro" id="IPR004473">
    <property type="entry name" value="Restrct_endonuc_typeI_HsdR"/>
</dbReference>
<evidence type="ECO:0000256" key="12">
    <source>
        <dbReference type="SAM" id="MobiDB-lite"/>
    </source>
</evidence>
<comment type="caution">
    <text evidence="14">The sequence shown here is derived from an EMBL/GenBank/DDBJ whole genome shotgun (WGS) entry which is preliminary data.</text>
</comment>
<feature type="domain" description="Helicase ATP-binding" evidence="13">
    <location>
        <begin position="307"/>
        <end position="471"/>
    </location>
</feature>
<feature type="region of interest" description="Disordered" evidence="12">
    <location>
        <begin position="872"/>
        <end position="892"/>
    </location>
</feature>
<dbReference type="EC" id="3.1.21.3" evidence="11"/>
<dbReference type="Proteomes" id="UP000283896">
    <property type="component" value="Unassembled WGS sequence"/>
</dbReference>
<feature type="compositionally biased region" description="Polar residues" evidence="12">
    <location>
        <begin position="872"/>
        <end position="882"/>
    </location>
</feature>
<sequence>MNNPYAKSHKKQPVTNQDIKESERVLQNKCIERLKLGYEEIKITSNEDVINNFKKQFIKYNIENKINADFHSEDQLSQDWFLELKKHLKLNDAENLDIKDIYYNLRKGVKLNNCDKTDTFKLNFINKNYQKWCHNKFQVAQEVLLEDAYGARTRYDIVLFVNGLPVVLIELKQRGENIDRAFEDIQGYLKNTKFQPFFQYLQFFVISNGTETQYFANQNQNKINEFNKSRFTWAKDDNTKIREIVPFINDFLSPCRLVQIISCYLIYHQERKKIMIAQAHQVRAVEKLMAIATIPQNDKQNNICSHIWHATGSGKTLTAYFLCRNLQQYFHRNTNESVSICFLVHSRDLDIQTIDEFTSYEKDSVQEINSTQQLFDILKNPHGSYGQIIVSTIHKVDIIVKEKKYNNNILANYKKKPIVFVIDECHHSQSGEMHTRIKQAFPKGIFLALTGTPIFLDNKSTTLKLTNELFGKCAHKYTLLNALNDEVIIPCRTFNRNESDNKSNNKLRIRKKWIVDYILKNFTKYSNGNRYNALFAVDTIHDLIEYYMLLKDEIKNANLDLKIAAIYSQNSQIDNSKNQSQVNQKQNSFFTTIYQDFCKIFYPKQKITNDINVDQEKFRRDVAQKMKDNKINLLLVVDMFLTGFDSRRLNALYLDKNLTYHTLIQAFARTIRKDNKDKEYGNIFCFQTDVKAQTDAFKLFEGHNVLIHSKKSKEDLSEEYLKRKEKYQEILNKVQEISSNIQDTIDQGSPFQLKKIVKIYQEYTDIKNRIQQFDEYNSADFNNELSPLEEQKLISHVNLVKKEIKKFKKKEDTKTKKKSMSQEEANSDFDQSYDSSLKLDRQIIWNIEEITNIAQKEGLSLNEFKEEIKNIQPSSSFGGTNDSSVSSNSQEQEQEQIISDYIELLDKKEKQGQLEAKIPYFEIFKDWLEHKKEEELEQKYEEFCFDSKKKLKHLIEESNMYEDAIFKSVIENQLLPQQVSKYATKKGNQYKNLFFYNDELREKIFSFIVSFKRKYAMNL</sequence>
<evidence type="ECO:0000256" key="2">
    <source>
        <dbReference type="ARBA" id="ARBA00008598"/>
    </source>
</evidence>
<dbReference type="PANTHER" id="PTHR30195">
    <property type="entry name" value="TYPE I SITE-SPECIFIC DEOXYRIBONUCLEASE PROTEIN SUBUNIT M AND R"/>
    <property type="match status" value="1"/>
</dbReference>
<accession>A0A421NX58</accession>